<dbReference type="EMBL" id="NVCU01000126">
    <property type="protein sequence ID" value="PFT90968.1"/>
    <property type="molecule type" value="Genomic_DNA"/>
</dbReference>
<evidence type="ECO:0000313" key="2">
    <source>
        <dbReference type="EMBL" id="PFT90968.1"/>
    </source>
</evidence>
<organism evidence="2 3">
    <name type="scientific">Bacillus thuringiensis</name>
    <dbReference type="NCBI Taxonomy" id="1428"/>
    <lineage>
        <taxon>Bacteria</taxon>
        <taxon>Bacillati</taxon>
        <taxon>Bacillota</taxon>
        <taxon>Bacilli</taxon>
        <taxon>Bacillales</taxon>
        <taxon>Bacillaceae</taxon>
        <taxon>Bacillus</taxon>
        <taxon>Bacillus cereus group</taxon>
    </lineage>
</organism>
<dbReference type="AlphaFoldDB" id="A0A9X7G1L0"/>
<sequence length="69" mass="7723">MVCQLKAFIIIGLRAKKIGKGVRYDCYCRGLGCYLGCGLSSCSVGFIGCYLYGGLYFWFYFSTYSFGYA</sequence>
<evidence type="ECO:0000256" key="1">
    <source>
        <dbReference type="SAM" id="Phobius"/>
    </source>
</evidence>
<keyword evidence="1" id="KW-0472">Membrane</keyword>
<name>A0A9X7G1L0_BACTU</name>
<keyword evidence="1" id="KW-1133">Transmembrane helix</keyword>
<evidence type="ECO:0000313" key="3">
    <source>
        <dbReference type="Proteomes" id="UP000225910"/>
    </source>
</evidence>
<comment type="caution">
    <text evidence="2">The sequence shown here is derived from an EMBL/GenBank/DDBJ whole genome shotgun (WGS) entry which is preliminary data.</text>
</comment>
<proteinExistence type="predicted"/>
<feature type="transmembrane region" description="Helical" evidence="1">
    <location>
        <begin position="33"/>
        <end position="59"/>
    </location>
</feature>
<keyword evidence="1" id="KW-0812">Transmembrane</keyword>
<accession>A0A9X7G1L0</accession>
<dbReference type="Proteomes" id="UP000225910">
    <property type="component" value="Unassembled WGS sequence"/>
</dbReference>
<protein>
    <submittedName>
        <fullName evidence="2">Uncharacterized protein</fullName>
    </submittedName>
</protein>
<gene>
    <name evidence="2" type="ORF">COK81_15820</name>
</gene>
<reference evidence="2 3" key="1">
    <citation type="submission" date="2017-09" db="EMBL/GenBank/DDBJ databases">
        <title>Large-scale bioinformatics analysis of Bacillus genomes uncovers conserved roles of natural products in bacterial physiology.</title>
        <authorList>
            <consortium name="Agbiome Team Llc"/>
            <person name="Bleich R.M."/>
            <person name="Grubbs K.J."/>
            <person name="Santa Maria K.C."/>
            <person name="Allen S.E."/>
            <person name="Farag S."/>
            <person name="Shank E.A."/>
            <person name="Bowers A."/>
        </authorList>
    </citation>
    <scope>NUCLEOTIDE SEQUENCE [LARGE SCALE GENOMIC DNA]</scope>
    <source>
        <strain evidence="2 3">AFS064137</strain>
    </source>
</reference>